<reference evidence="2" key="1">
    <citation type="submission" date="2022-03" db="EMBL/GenBank/DDBJ databases">
        <authorList>
            <person name="Martin H S."/>
        </authorList>
    </citation>
    <scope>NUCLEOTIDE SEQUENCE</scope>
</reference>
<dbReference type="Pfam" id="PF00078">
    <property type="entry name" value="RVT_1"/>
    <property type="match status" value="1"/>
</dbReference>
<gene>
    <name evidence="2" type="ORF">IPOD504_LOCUS12943</name>
</gene>
<evidence type="ECO:0000313" key="2">
    <source>
        <dbReference type="EMBL" id="CAH2064889.1"/>
    </source>
</evidence>
<dbReference type="PROSITE" id="PS50878">
    <property type="entry name" value="RT_POL"/>
    <property type="match status" value="1"/>
</dbReference>
<accession>A0ABN8ITS6</accession>
<evidence type="ECO:0000313" key="3">
    <source>
        <dbReference type="Proteomes" id="UP000837857"/>
    </source>
</evidence>
<dbReference type="EMBL" id="OW152842">
    <property type="protein sequence ID" value="CAH2064889.1"/>
    <property type="molecule type" value="Genomic_DNA"/>
</dbReference>
<feature type="non-terminal residue" evidence="2">
    <location>
        <position position="689"/>
    </location>
</feature>
<organism evidence="2 3">
    <name type="scientific">Iphiclides podalirius</name>
    <name type="common">scarce swallowtail</name>
    <dbReference type="NCBI Taxonomy" id="110791"/>
    <lineage>
        <taxon>Eukaryota</taxon>
        <taxon>Metazoa</taxon>
        <taxon>Ecdysozoa</taxon>
        <taxon>Arthropoda</taxon>
        <taxon>Hexapoda</taxon>
        <taxon>Insecta</taxon>
        <taxon>Pterygota</taxon>
        <taxon>Neoptera</taxon>
        <taxon>Endopterygota</taxon>
        <taxon>Lepidoptera</taxon>
        <taxon>Glossata</taxon>
        <taxon>Ditrysia</taxon>
        <taxon>Papilionoidea</taxon>
        <taxon>Papilionidae</taxon>
        <taxon>Papilioninae</taxon>
        <taxon>Iphiclides</taxon>
    </lineage>
</organism>
<name>A0ABN8ITS6_9NEOP</name>
<dbReference type="InterPro" id="IPR000477">
    <property type="entry name" value="RT_dom"/>
</dbReference>
<protein>
    <recommendedName>
        <fullName evidence="1">Reverse transcriptase domain-containing protein</fullName>
    </recommendedName>
</protein>
<dbReference type="Proteomes" id="UP000837857">
    <property type="component" value="Chromosome 30"/>
</dbReference>
<proteinExistence type="predicted"/>
<evidence type="ECO:0000259" key="1">
    <source>
        <dbReference type="PROSITE" id="PS50878"/>
    </source>
</evidence>
<feature type="domain" description="Reverse transcriptase" evidence="1">
    <location>
        <begin position="324"/>
        <end position="599"/>
    </location>
</feature>
<dbReference type="CDD" id="cd01650">
    <property type="entry name" value="RT_nLTR_like"/>
    <property type="match status" value="1"/>
</dbReference>
<dbReference type="PANTHER" id="PTHR19446">
    <property type="entry name" value="REVERSE TRANSCRIPTASES"/>
    <property type="match status" value="1"/>
</dbReference>
<sequence>MEGSGIRRTVLRWPPARTDHAGRESWNFATSLGLSQLVQQATRVPDVDGHIANCLDLLLTTDPDRYSVQVSSPLGTSDHCLVKSVSSYSPPDHKSQGVRRVWRYKSADWDEMRQFFASYPWRQICFGSGDPSSCAEAVTDVAEKNKHSAYLSWVEARHRKASDINLKKEALSRAAKSYKKTLRRAGFDRIQQIGTKLSAQPSGSRAFWSLAKAAKTVESNFCRPSLPPLVKPDGSLTHAGKEKADLIASLFAHNSRLDPGSNTPPSLPHCETSITEVRIKNREVLKALRSLDVKKAYGPDGIPALVLKACAPELSPVLTRLFRLSFETGVVPKSWKLANVQPIPKKGSRADPANYRPISITSILCKTMERILNARLMAYLEQNDLLSDRQYGFRRNRSTGDLLVYATHLWGEALENNGEALAVSLDISKAFDRVWHASLLSKLPAYGISPGLIGWVKDFLSERSLRVVVEGCSSEPLTTSAGVPQESVLSATLFLLHINDLLMPGIGYADDSTVVERYQPSLRISRDYIQSEREAMVERLNLTLQAVSERGDANLVRFNASKTQACLFSAKRSPSNLAPTFQNVSLEYTDRLRLLGVEISSNLNFGRFIESKARAAARKLGVLAKVRRYFTPGQLLTLYKAQVRSCVEFCCHIWAGATKCHLAALDSMERRAERLIGCILASVRWSCII</sequence>
<keyword evidence="3" id="KW-1185">Reference proteome</keyword>